<keyword evidence="1" id="KW-0812">Transmembrane</keyword>
<feature type="transmembrane region" description="Helical" evidence="1">
    <location>
        <begin position="6"/>
        <end position="25"/>
    </location>
</feature>
<dbReference type="Pfam" id="PF13529">
    <property type="entry name" value="Peptidase_C39_2"/>
    <property type="match status" value="1"/>
</dbReference>
<dbReference type="PANTHER" id="PTHR37806">
    <property type="entry name" value="LMO0724 PROTEIN"/>
    <property type="match status" value="1"/>
</dbReference>
<dbReference type="Proteomes" id="UP001066455">
    <property type="component" value="Unassembled WGS sequence"/>
</dbReference>
<feature type="domain" description="Peptidase C39-like" evidence="2">
    <location>
        <begin position="56"/>
        <end position="216"/>
    </location>
</feature>
<dbReference type="InterPro" id="IPR016997">
    <property type="entry name" value="UCP032442"/>
</dbReference>
<dbReference type="Gene3D" id="3.90.70.10">
    <property type="entry name" value="Cysteine proteinases"/>
    <property type="match status" value="1"/>
</dbReference>
<evidence type="ECO:0000256" key="1">
    <source>
        <dbReference type="SAM" id="Phobius"/>
    </source>
</evidence>
<evidence type="ECO:0000313" key="3">
    <source>
        <dbReference type="EMBL" id="MCY9280709.1"/>
    </source>
</evidence>
<dbReference type="RefSeq" id="WP_268294818.1">
    <property type="nucleotide sequence ID" value="NZ_JALAJD010000002.1"/>
</dbReference>
<reference evidence="3" key="1">
    <citation type="submission" date="2022-02" db="EMBL/GenBank/DDBJ databases">
        <title>Crop Bioprotection Bacillus Genome Sequencing.</title>
        <authorList>
            <person name="Dunlap C."/>
        </authorList>
    </citation>
    <scope>NUCLEOTIDE SEQUENCE</scope>
    <source>
        <strain evidence="3">T20C14</strain>
    </source>
</reference>
<dbReference type="CDD" id="cd02549">
    <property type="entry name" value="Peptidase_C39A"/>
    <property type="match status" value="1"/>
</dbReference>
<organism evidence="3 4">
    <name type="scientific">Bacillus haynesii</name>
    <dbReference type="NCBI Taxonomy" id="1925021"/>
    <lineage>
        <taxon>Bacteria</taxon>
        <taxon>Bacillati</taxon>
        <taxon>Bacillota</taxon>
        <taxon>Bacilli</taxon>
        <taxon>Bacillales</taxon>
        <taxon>Bacillaceae</taxon>
        <taxon>Bacillus</taxon>
    </lineage>
</organism>
<dbReference type="InterPro" id="IPR039563">
    <property type="entry name" value="Peptidase_C39_single_dom"/>
</dbReference>
<dbReference type="PANTHER" id="PTHR37806:SF1">
    <property type="entry name" value="PEPTIDASE C39-LIKE DOMAIN-CONTAINING PROTEIN"/>
    <property type="match status" value="1"/>
</dbReference>
<dbReference type="EMBL" id="JALAXI010000010">
    <property type="protein sequence ID" value="MCY9280709.1"/>
    <property type="molecule type" value="Genomic_DNA"/>
</dbReference>
<keyword evidence="1" id="KW-0472">Membrane</keyword>
<dbReference type="AlphaFoldDB" id="A0AA90J1L9"/>
<accession>A0AA90J1L9</accession>
<evidence type="ECO:0000259" key="2">
    <source>
        <dbReference type="Pfam" id="PF13529"/>
    </source>
</evidence>
<dbReference type="InterPro" id="IPR039564">
    <property type="entry name" value="Peptidase_C39-like"/>
</dbReference>
<sequence>MKFFKTLFFIFFVAVLMTAVFILFSKDALSPLAEMLHSSHKTAADNANNKGERQPLDVPLINQMDSPKLYNGCEVASLAMILNYSGYSVTKTELAKEVKRVPLKYESGLKGNPNDGFVGDMENGPGLSVYHGPIYDLAYSYAGTKAVDLTGSEPGKIYEQLNQGRPVWVITTVHFTPVNDMETWNTPSGKVDVTYSVHSVAVTGYDEDYVYLNDPYGYKNRKTDRENFEKSWKQMGSQAIVIAA</sequence>
<comment type="caution">
    <text evidence="3">The sequence shown here is derived from an EMBL/GenBank/DDBJ whole genome shotgun (WGS) entry which is preliminary data.</text>
</comment>
<proteinExistence type="predicted"/>
<evidence type="ECO:0000313" key="4">
    <source>
        <dbReference type="Proteomes" id="UP001066455"/>
    </source>
</evidence>
<keyword evidence="1" id="KW-1133">Transmembrane helix</keyword>
<name>A0AA90J1L9_9BACI</name>
<protein>
    <submittedName>
        <fullName evidence="3">C39 family peptidase</fullName>
    </submittedName>
</protein>
<dbReference type="PIRSF" id="PIRSF032442">
    <property type="entry name" value="UCP032442"/>
    <property type="match status" value="1"/>
</dbReference>
<gene>
    <name evidence="3" type="ORF">MOE73_11595</name>
</gene>